<feature type="domain" description="HTH cro/C1-type" evidence="1">
    <location>
        <begin position="21"/>
        <end position="93"/>
    </location>
</feature>
<dbReference type="PANTHER" id="PTHR35010:SF3">
    <property type="entry name" value="BLL4873 PROTEIN"/>
    <property type="match status" value="1"/>
</dbReference>
<dbReference type="EMBL" id="JARWBG010000024">
    <property type="protein sequence ID" value="MDH2391195.1"/>
    <property type="molecule type" value="Genomic_DNA"/>
</dbReference>
<evidence type="ECO:0000313" key="2">
    <source>
        <dbReference type="EMBL" id="MDH2391195.1"/>
    </source>
</evidence>
<dbReference type="SMART" id="SM00530">
    <property type="entry name" value="HTH_XRE"/>
    <property type="match status" value="1"/>
</dbReference>
<dbReference type="InterPro" id="IPR010982">
    <property type="entry name" value="Lambda_DNA-bd_dom_sf"/>
</dbReference>
<proteinExistence type="predicted"/>
<dbReference type="Gene3D" id="3.30.450.180">
    <property type="match status" value="1"/>
</dbReference>
<dbReference type="Pfam" id="PF17765">
    <property type="entry name" value="MLTR_LBD"/>
    <property type="match status" value="1"/>
</dbReference>
<protein>
    <submittedName>
        <fullName evidence="2">Helix-turn-helix transcriptional regulator</fullName>
    </submittedName>
</protein>
<dbReference type="CDD" id="cd00093">
    <property type="entry name" value="HTH_XRE"/>
    <property type="match status" value="1"/>
</dbReference>
<dbReference type="SUPFAM" id="SSF47413">
    <property type="entry name" value="lambda repressor-like DNA-binding domains"/>
    <property type="match status" value="1"/>
</dbReference>
<organism evidence="2 3">
    <name type="scientific">Streptomyces chengmaiensis</name>
    <dbReference type="NCBI Taxonomy" id="3040919"/>
    <lineage>
        <taxon>Bacteria</taxon>
        <taxon>Bacillati</taxon>
        <taxon>Actinomycetota</taxon>
        <taxon>Actinomycetes</taxon>
        <taxon>Kitasatosporales</taxon>
        <taxon>Streptomycetaceae</taxon>
        <taxon>Streptomyces</taxon>
    </lineage>
</organism>
<dbReference type="Pfam" id="PF13560">
    <property type="entry name" value="HTH_31"/>
    <property type="match status" value="1"/>
</dbReference>
<accession>A0ABT6HS60</accession>
<dbReference type="Gene3D" id="1.10.260.40">
    <property type="entry name" value="lambda repressor-like DNA-binding domains"/>
    <property type="match status" value="1"/>
</dbReference>
<comment type="caution">
    <text evidence="2">The sequence shown here is derived from an EMBL/GenBank/DDBJ whole genome shotgun (WGS) entry which is preliminary data.</text>
</comment>
<sequence>MDSITSRTGGQKKRRTGLAHFLRSRRAGLSPEDVGLATTDRRARAGLRREEVAVLAGVSASWYTWLEQGRPIRVSDGILDAISRALRLSELERVHLYRLADANPPLPVTRTALPDLGLFQRTVDAQLSGPSCVIDRYWEILVVNQQAAKTLRLGRDGNNNYLTSLFTGSHGTRYLNRQQVARRMTARFRAQASYVPDDPRYDQMADQLSRSSHEFAELWDRHEVEDFGPTTVELNHSDDGPLTFELFTMDLDEAASTRLLVYLPPGVDGFPSISR</sequence>
<gene>
    <name evidence="2" type="ORF">QCN29_20855</name>
</gene>
<dbReference type="InterPro" id="IPR041413">
    <property type="entry name" value="MLTR_LBD"/>
</dbReference>
<name>A0ABT6HS60_9ACTN</name>
<reference evidence="2 3" key="1">
    <citation type="submission" date="2023-04" db="EMBL/GenBank/DDBJ databases">
        <title>Streptomyces chengmaiensis sp. nov. isolated from the stem of mangrove plant in Hainan.</title>
        <authorList>
            <person name="Huang X."/>
            <person name="Zhou S."/>
            <person name="Chu X."/>
            <person name="Xie Y."/>
            <person name="Lin Y."/>
        </authorList>
    </citation>
    <scope>NUCLEOTIDE SEQUENCE [LARGE SCALE GENOMIC DNA]</scope>
    <source>
        <strain evidence="2 3">HNM0663</strain>
    </source>
</reference>
<dbReference type="InterPro" id="IPR001387">
    <property type="entry name" value="Cro/C1-type_HTH"/>
</dbReference>
<dbReference type="Proteomes" id="UP001223144">
    <property type="component" value="Unassembled WGS sequence"/>
</dbReference>
<dbReference type="PANTHER" id="PTHR35010">
    <property type="entry name" value="BLL4672 PROTEIN-RELATED"/>
    <property type="match status" value="1"/>
</dbReference>
<dbReference type="RefSeq" id="WP_279929959.1">
    <property type="nucleotide sequence ID" value="NZ_JARWBG010000024.1"/>
</dbReference>
<evidence type="ECO:0000313" key="3">
    <source>
        <dbReference type="Proteomes" id="UP001223144"/>
    </source>
</evidence>
<keyword evidence="3" id="KW-1185">Reference proteome</keyword>
<evidence type="ECO:0000259" key="1">
    <source>
        <dbReference type="SMART" id="SM00530"/>
    </source>
</evidence>